<evidence type="ECO:0000259" key="10">
    <source>
        <dbReference type="Pfam" id="PF00361"/>
    </source>
</evidence>
<dbReference type="GO" id="GO:0042773">
    <property type="term" value="P:ATP synthesis coupled electron transport"/>
    <property type="evidence" value="ECO:0007669"/>
    <property type="project" value="InterPro"/>
</dbReference>
<comment type="caution">
    <text evidence="12">The sequence shown here is derived from an EMBL/GenBank/DDBJ whole genome shotgun (WGS) entry which is preliminary data.</text>
</comment>
<feature type="transmembrane region" description="Helical" evidence="9">
    <location>
        <begin position="382"/>
        <end position="405"/>
    </location>
</feature>
<keyword evidence="6 9" id="KW-1133">Transmembrane helix</keyword>
<feature type="transmembrane region" description="Helical" evidence="9">
    <location>
        <begin position="113"/>
        <end position="130"/>
    </location>
</feature>
<reference evidence="12 13" key="1">
    <citation type="journal article" date="2016" name="Nat. Commun.">
        <title>Thousands of microbial genomes shed light on interconnected biogeochemical processes in an aquifer system.</title>
        <authorList>
            <person name="Anantharaman K."/>
            <person name="Brown C.T."/>
            <person name="Hug L.A."/>
            <person name="Sharon I."/>
            <person name="Castelle C.J."/>
            <person name="Probst A.J."/>
            <person name="Thomas B.C."/>
            <person name="Singh A."/>
            <person name="Wilkins M.J."/>
            <person name="Karaoz U."/>
            <person name="Brodie E.L."/>
            <person name="Williams K.H."/>
            <person name="Hubbard S.S."/>
            <person name="Banfield J.F."/>
        </authorList>
    </citation>
    <scope>NUCLEOTIDE SEQUENCE [LARGE SCALE GENOMIC DNA]</scope>
</reference>
<evidence type="ECO:0000313" key="13">
    <source>
        <dbReference type="Proteomes" id="UP000177876"/>
    </source>
</evidence>
<dbReference type="NCBIfam" id="TIGR01972">
    <property type="entry name" value="NDH_I_M"/>
    <property type="match status" value="1"/>
</dbReference>
<dbReference type="PANTHER" id="PTHR42703">
    <property type="entry name" value="NADH DEHYDROGENASE"/>
    <property type="match status" value="1"/>
</dbReference>
<dbReference type="GO" id="GO:0005886">
    <property type="term" value="C:plasma membrane"/>
    <property type="evidence" value="ECO:0007669"/>
    <property type="project" value="UniProtKB-SubCell"/>
</dbReference>
<evidence type="ECO:0000256" key="7">
    <source>
        <dbReference type="ARBA" id="ARBA00023136"/>
    </source>
</evidence>
<feature type="transmembrane region" description="Helical" evidence="9">
    <location>
        <begin position="417"/>
        <end position="441"/>
    </location>
</feature>
<name>A0A1F2WH39_9ACTN</name>
<dbReference type="Pfam" id="PF00662">
    <property type="entry name" value="Proton_antipo_N"/>
    <property type="match status" value="1"/>
</dbReference>
<evidence type="ECO:0000256" key="8">
    <source>
        <dbReference type="RuleBase" id="RU000320"/>
    </source>
</evidence>
<feature type="transmembrane region" description="Helical" evidence="9">
    <location>
        <begin position="278"/>
        <end position="303"/>
    </location>
</feature>
<dbReference type="PRINTS" id="PR01437">
    <property type="entry name" value="NUOXDRDTASE4"/>
</dbReference>
<feature type="transmembrane region" description="Helical" evidence="9">
    <location>
        <begin position="211"/>
        <end position="230"/>
    </location>
</feature>
<dbReference type="STRING" id="1797197.A2Y75_03290"/>
<evidence type="ECO:0008006" key="14">
    <source>
        <dbReference type="Google" id="ProtNLM"/>
    </source>
</evidence>
<evidence type="ECO:0000259" key="11">
    <source>
        <dbReference type="Pfam" id="PF00662"/>
    </source>
</evidence>
<dbReference type="InterPro" id="IPR050586">
    <property type="entry name" value="CPA3_Na-H_Antiporter_D"/>
</dbReference>
<keyword evidence="7 9" id="KW-0472">Membrane</keyword>
<dbReference type="GO" id="GO:0008137">
    <property type="term" value="F:NADH dehydrogenase (ubiquinone) activity"/>
    <property type="evidence" value="ECO:0007669"/>
    <property type="project" value="InterPro"/>
</dbReference>
<dbReference type="InterPro" id="IPR001750">
    <property type="entry name" value="ND/Mrp_TM"/>
</dbReference>
<feature type="transmembrane region" description="Helical" evidence="9">
    <location>
        <begin position="32"/>
        <end position="52"/>
    </location>
</feature>
<keyword evidence="4" id="KW-1003">Cell membrane</keyword>
<comment type="similarity">
    <text evidence="2">Belongs to the CPA3 antiporters (TC 2.A.63) subunit D family.</text>
</comment>
<evidence type="ECO:0000256" key="5">
    <source>
        <dbReference type="ARBA" id="ARBA00022692"/>
    </source>
</evidence>
<dbReference type="EMBL" id="MELK01000048">
    <property type="protein sequence ID" value="OFW56159.1"/>
    <property type="molecule type" value="Genomic_DNA"/>
</dbReference>
<evidence type="ECO:0000256" key="3">
    <source>
        <dbReference type="ARBA" id="ARBA00009025"/>
    </source>
</evidence>
<feature type="transmembrane region" description="Helical" evidence="9">
    <location>
        <begin position="310"/>
        <end position="331"/>
    </location>
</feature>
<feature type="transmembrane region" description="Helical" evidence="9">
    <location>
        <begin position="251"/>
        <end position="272"/>
    </location>
</feature>
<evidence type="ECO:0000256" key="6">
    <source>
        <dbReference type="ARBA" id="ARBA00022989"/>
    </source>
</evidence>
<dbReference type="Pfam" id="PF00361">
    <property type="entry name" value="Proton_antipo_M"/>
    <property type="match status" value="1"/>
</dbReference>
<comment type="similarity">
    <text evidence="3">Belongs to the complex I subunit 4 family.</text>
</comment>
<comment type="subcellular location">
    <subcellularLocation>
        <location evidence="1">Cell membrane</location>
        <topology evidence="1">Multi-pass membrane protein</topology>
    </subcellularLocation>
    <subcellularLocation>
        <location evidence="8">Membrane</location>
        <topology evidence="8">Multi-pass membrane protein</topology>
    </subcellularLocation>
</comment>
<accession>A0A1F2WH39</accession>
<evidence type="ECO:0000256" key="4">
    <source>
        <dbReference type="ARBA" id="ARBA00022475"/>
    </source>
</evidence>
<feature type="transmembrane region" description="Helical" evidence="9">
    <location>
        <begin position="169"/>
        <end position="191"/>
    </location>
</feature>
<sequence>MGAYRHFPVLMITIPMLGAVLLPFLGYLRKRWVATATLLPLAVSAVLGLLLIGRIPADGYLSYELGSWPPPFGIEIRVDYLGLFMMLIVCGISLLALVFSMRYIEREVEGPKLTAFYVLFLLLSAAMLGFTATGDIFNLFVFMEILALSSYALVAVAGNRNAVRAAFKYLLMGAPSSIMVLLAIGFLYSVTGSLNMADLSTRIAESSYSEVLIVAYILFVIGFGVKAALFPMHMWLPDAHSIAPSPVSAMLSGLLVEVSAFAIIRVTFSVFGSGAENLIGGTVDALGIFAAAAVLFGGIMAIIQKDLKMMIAYSTISHIGYIFLGITAFTAEGLAGAMYHVLDHGLAKACLFLCAGSFIYVKGYRRIDDLKGAWRQMPWTCFAFAVASISVIGVPPTAGFISKWYLILGNIEAGNYFYVFVLLSGSILAAVYCFRVIYYMFFQPPKEGAWESRTNEASPSMLAPIWILSFGTLFFGVFSYLLIPSLLKAAAFLL</sequence>
<organism evidence="12 13">
    <name type="scientific">Candidatus Solincola sediminis</name>
    <dbReference type="NCBI Taxonomy" id="1797199"/>
    <lineage>
        <taxon>Bacteria</taxon>
        <taxon>Bacillati</taxon>
        <taxon>Actinomycetota</taxon>
        <taxon>Candidatus Geothermincolia</taxon>
        <taxon>Candidatus Geothermincolales</taxon>
        <taxon>Candidatus Geothermincolaceae</taxon>
        <taxon>Candidatus Solincola</taxon>
    </lineage>
</organism>
<dbReference type="InterPro" id="IPR003918">
    <property type="entry name" value="NADH_UbQ_OxRdtase"/>
</dbReference>
<evidence type="ECO:0000313" key="12">
    <source>
        <dbReference type="EMBL" id="OFW56159.1"/>
    </source>
</evidence>
<feature type="transmembrane region" description="Helical" evidence="9">
    <location>
        <begin position="136"/>
        <end position="157"/>
    </location>
</feature>
<keyword evidence="5 8" id="KW-0812">Transmembrane</keyword>
<dbReference type="AlphaFoldDB" id="A0A1F2WH39"/>
<feature type="domain" description="NADH-Ubiquinone oxidoreductase (complex I) chain 5 N-terminal" evidence="11">
    <location>
        <begin position="73"/>
        <end position="107"/>
    </location>
</feature>
<feature type="transmembrane region" description="Helical" evidence="9">
    <location>
        <begin position="80"/>
        <end position="101"/>
    </location>
</feature>
<dbReference type="Proteomes" id="UP000177876">
    <property type="component" value="Unassembled WGS sequence"/>
</dbReference>
<evidence type="ECO:0000256" key="2">
    <source>
        <dbReference type="ARBA" id="ARBA00005346"/>
    </source>
</evidence>
<dbReference type="InterPro" id="IPR001516">
    <property type="entry name" value="Proton_antipo_N"/>
</dbReference>
<feature type="transmembrane region" description="Helical" evidence="9">
    <location>
        <begin position="6"/>
        <end position="25"/>
    </location>
</feature>
<proteinExistence type="inferred from homology"/>
<feature type="transmembrane region" description="Helical" evidence="9">
    <location>
        <begin position="337"/>
        <end position="361"/>
    </location>
</feature>
<dbReference type="InterPro" id="IPR010227">
    <property type="entry name" value="NADH_Q_OxRdtase_chainM/4"/>
</dbReference>
<protein>
    <recommendedName>
        <fullName evidence="14">Monovalent cation/H+ antiporter subunit D family protein</fullName>
    </recommendedName>
</protein>
<gene>
    <name evidence="12" type="ORF">A2Y75_03290</name>
</gene>
<evidence type="ECO:0000256" key="9">
    <source>
        <dbReference type="SAM" id="Phobius"/>
    </source>
</evidence>
<feature type="domain" description="NADH:quinone oxidoreductase/Mrp antiporter transmembrane" evidence="10">
    <location>
        <begin position="135"/>
        <end position="427"/>
    </location>
</feature>
<feature type="transmembrane region" description="Helical" evidence="9">
    <location>
        <begin position="462"/>
        <end position="483"/>
    </location>
</feature>
<evidence type="ECO:0000256" key="1">
    <source>
        <dbReference type="ARBA" id="ARBA00004651"/>
    </source>
</evidence>
<dbReference type="PANTHER" id="PTHR42703:SF1">
    <property type="entry name" value="NA(+)_H(+) ANTIPORTER SUBUNIT D1"/>
    <property type="match status" value="1"/>
</dbReference>